<keyword evidence="1" id="KW-0472">Membrane</keyword>
<feature type="transmembrane region" description="Helical" evidence="1">
    <location>
        <begin position="229"/>
        <end position="249"/>
    </location>
</feature>
<evidence type="ECO:0008006" key="4">
    <source>
        <dbReference type="Google" id="ProtNLM"/>
    </source>
</evidence>
<feature type="transmembrane region" description="Helical" evidence="1">
    <location>
        <begin position="367"/>
        <end position="385"/>
    </location>
</feature>
<protein>
    <recommendedName>
        <fullName evidence="4">Tetratricopeptide repeat protein</fullName>
    </recommendedName>
</protein>
<dbReference type="EMBL" id="CP015519">
    <property type="protein sequence ID" value="APG26924.1"/>
    <property type="molecule type" value="Genomic_DNA"/>
</dbReference>
<dbReference type="STRING" id="1842532.A7E78_03175"/>
<keyword evidence="1" id="KW-0812">Transmembrane</keyword>
<dbReference type="KEGG" id="pef:A7E78_03175"/>
<gene>
    <name evidence="2" type="ORF">A7E78_03175</name>
</gene>
<dbReference type="InterPro" id="IPR051533">
    <property type="entry name" value="WaaL-like"/>
</dbReference>
<sequence length="770" mass="86558">MAKFLVLLIGAVLLLAPFNQIMGSDWLGTAIEVMPLIALALWFWKKRHGDESFELPPGSYVLLILVGWGLLQLVPLPAFLVKLLSPHTWQIYQQSVGALVTDPWMRLSLYPKGTLQAIFTLCSGMACYLLTAQLLQDRHRLKQAALWLTGIGGGVAAATIALYFIKQFISEYIEIDNNLAVFLQNDLAFLGLLLLLIGPVALATMLAFRPSSRYGTLQERVNSYWQATVQDHFLIVALSALLVPFGLALLDWRNALFYLLALGLLWALLFIKKRGRREIPYFSLILVLLVSAVSIGLYNGGDNEKSPEKLITKTDHEIARELASQYSLTGSGLGTYEKVYKRQQVQGAGHDFSTTSGPLIIRARTEIGWLSIIVLIGFFTILLWRSWPKWRRRRNKLAIYLFGGSLGGLLFFVLAVAFWELSIPVWFQYYAFALAGLVSASSQSSYQASDKDDFRPATYNRRYSLATMVAGGLVILSLLFHGGGILAKGLANSAKNADAHGGPGSLSELRLLKHAALYDPWEALYRKDLAWGLLQQGQTRRAMSHFLKALRLDPLAGLETYRMGMYMADAGQEDLAIKLMQHGLENDWSNQVLHVDFVSRFLTKGQKTAALKHVRQILAIDPPRTLEWLRFLNDKGLEVTEVAVVLAGHPQCYIDFGDYLLERDLPELAANSYSKALRILQGAESFQPDVVWRMVSFFEARQEYEKALNTVLVGTRLYPEDLAMMEVSGRLHERLGLTFKAAEIYRKILIHTPEDLELRRHLNQLEGQRH</sequence>
<feature type="transmembrane region" description="Helical" evidence="1">
    <location>
        <begin position="57"/>
        <end position="80"/>
    </location>
</feature>
<feature type="transmembrane region" description="Helical" evidence="1">
    <location>
        <begin position="279"/>
        <end position="298"/>
    </location>
</feature>
<keyword evidence="3" id="KW-1185">Reference proteome</keyword>
<evidence type="ECO:0000313" key="2">
    <source>
        <dbReference type="EMBL" id="APG26924.1"/>
    </source>
</evidence>
<feature type="transmembrane region" description="Helical" evidence="1">
    <location>
        <begin position="144"/>
        <end position="165"/>
    </location>
</feature>
<organism evidence="2 3">
    <name type="scientific">Syntrophotalea acetylenivorans</name>
    <dbReference type="NCBI Taxonomy" id="1842532"/>
    <lineage>
        <taxon>Bacteria</taxon>
        <taxon>Pseudomonadati</taxon>
        <taxon>Thermodesulfobacteriota</taxon>
        <taxon>Desulfuromonadia</taxon>
        <taxon>Desulfuromonadales</taxon>
        <taxon>Syntrophotaleaceae</taxon>
        <taxon>Syntrophotalea</taxon>
    </lineage>
</organism>
<dbReference type="AlphaFoldDB" id="A0A1L3GLX6"/>
<accession>A0A1L3GLX6</accession>
<feature type="transmembrane region" description="Helical" evidence="1">
    <location>
        <begin position="397"/>
        <end position="419"/>
    </location>
</feature>
<dbReference type="PANTHER" id="PTHR37422">
    <property type="entry name" value="TEICHURONIC ACID BIOSYNTHESIS PROTEIN TUAE"/>
    <property type="match status" value="1"/>
</dbReference>
<reference evidence="2 3" key="1">
    <citation type="journal article" date="2017" name="Genome Announc.">
        <title>Complete Genome Sequences of Two Acetylene-Fermenting Pelobacter acetylenicus Strains.</title>
        <authorList>
            <person name="Sutton J.M."/>
            <person name="Baesman S.M."/>
            <person name="Fierst J.L."/>
            <person name="Poret-Peterson A.T."/>
            <person name="Oremland R.S."/>
            <person name="Dunlap D.S."/>
            <person name="Akob D.M."/>
        </authorList>
    </citation>
    <scope>NUCLEOTIDE SEQUENCE [LARGE SCALE GENOMIC DNA]</scope>
    <source>
        <strain evidence="2 3">SFB93</strain>
    </source>
</reference>
<feature type="transmembrane region" description="Helical" evidence="1">
    <location>
        <begin position="425"/>
        <end position="442"/>
    </location>
</feature>
<dbReference type="InterPro" id="IPR011990">
    <property type="entry name" value="TPR-like_helical_dom_sf"/>
</dbReference>
<dbReference type="Proteomes" id="UP000182517">
    <property type="component" value="Chromosome"/>
</dbReference>
<dbReference type="RefSeq" id="WP_072282886.1">
    <property type="nucleotide sequence ID" value="NZ_CP015519.1"/>
</dbReference>
<evidence type="ECO:0000313" key="3">
    <source>
        <dbReference type="Proteomes" id="UP000182517"/>
    </source>
</evidence>
<dbReference type="Gene3D" id="1.25.40.10">
    <property type="entry name" value="Tetratricopeptide repeat domain"/>
    <property type="match status" value="1"/>
</dbReference>
<feature type="transmembrane region" description="Helical" evidence="1">
    <location>
        <begin position="30"/>
        <end position="45"/>
    </location>
</feature>
<dbReference type="PANTHER" id="PTHR37422:SF13">
    <property type="entry name" value="LIPOPOLYSACCHARIDE BIOSYNTHESIS PROTEIN PA4999-RELATED"/>
    <property type="match status" value="1"/>
</dbReference>
<feature type="transmembrane region" description="Helical" evidence="1">
    <location>
        <begin position="255"/>
        <end position="272"/>
    </location>
</feature>
<feature type="transmembrane region" description="Helical" evidence="1">
    <location>
        <begin position="113"/>
        <end position="132"/>
    </location>
</feature>
<dbReference type="SUPFAM" id="SSF48452">
    <property type="entry name" value="TPR-like"/>
    <property type="match status" value="2"/>
</dbReference>
<dbReference type="OrthoDB" id="5469233at2"/>
<name>A0A1L3GLX6_9BACT</name>
<evidence type="ECO:0000256" key="1">
    <source>
        <dbReference type="SAM" id="Phobius"/>
    </source>
</evidence>
<feature type="transmembrane region" description="Helical" evidence="1">
    <location>
        <begin position="463"/>
        <end position="487"/>
    </location>
</feature>
<feature type="transmembrane region" description="Helical" evidence="1">
    <location>
        <begin position="187"/>
        <end position="208"/>
    </location>
</feature>
<keyword evidence="1" id="KW-1133">Transmembrane helix</keyword>
<proteinExistence type="predicted"/>